<dbReference type="InterPro" id="IPR033887">
    <property type="entry name" value="PTS_IIA_man"/>
</dbReference>
<dbReference type="OrthoDB" id="9799827at2"/>
<evidence type="ECO:0000313" key="12">
    <source>
        <dbReference type="Proteomes" id="UP000266489"/>
    </source>
</evidence>
<evidence type="ECO:0000313" key="11">
    <source>
        <dbReference type="Proteomes" id="UP000266260"/>
    </source>
</evidence>
<dbReference type="Proteomes" id="UP000266260">
    <property type="component" value="Unassembled WGS sequence"/>
</dbReference>
<accession>A0A398D632</accession>
<sequence length="150" mass="15495">MIGIVVVTHGEFADGIASAVTLIAGPQEQFETVALREGDSIDGLKERIQAGIDKTDTGSGSLLFVDMLGASPSNAAAYLVTDRVEIIAGVNLPMILEILAVRSDMALADVAEMAMNAGKESIQSLSAIMRQALNNNPGHDDTGAAPSSTP</sequence>
<evidence type="ECO:0000256" key="2">
    <source>
        <dbReference type="ARBA" id="ARBA00022448"/>
    </source>
</evidence>
<accession>A0A398D8F5</accession>
<dbReference type="AlphaFoldDB" id="A0A398D8F5"/>
<keyword evidence="5" id="KW-0808">Transferase</keyword>
<name>A0A398D8F5_9BACT</name>
<evidence type="ECO:0000256" key="4">
    <source>
        <dbReference type="ARBA" id="ARBA00022597"/>
    </source>
</evidence>
<dbReference type="Pfam" id="PF03610">
    <property type="entry name" value="EIIA-man"/>
    <property type="match status" value="1"/>
</dbReference>
<keyword evidence="11" id="KW-1185">Reference proteome</keyword>
<dbReference type="PROSITE" id="PS51096">
    <property type="entry name" value="PTS_EIIA_TYPE_4"/>
    <property type="match status" value="1"/>
</dbReference>
<dbReference type="InterPro" id="IPR051471">
    <property type="entry name" value="Bacterial_PTS_sugar_comp"/>
</dbReference>
<evidence type="ECO:0000256" key="6">
    <source>
        <dbReference type="ARBA" id="ARBA00022683"/>
    </source>
</evidence>
<proteinExistence type="predicted"/>
<dbReference type="Proteomes" id="UP000266489">
    <property type="component" value="Unassembled WGS sequence"/>
</dbReference>
<feature type="domain" description="PTS EIIA type-4" evidence="8">
    <location>
        <begin position="1"/>
        <end position="122"/>
    </location>
</feature>
<keyword evidence="2" id="KW-0813">Transport</keyword>
<dbReference type="SUPFAM" id="SSF53062">
    <property type="entry name" value="PTS system fructose IIA component-like"/>
    <property type="match status" value="1"/>
</dbReference>
<dbReference type="RefSeq" id="WP_119120211.1">
    <property type="nucleotide sequence ID" value="NZ_QXIT01000110.1"/>
</dbReference>
<dbReference type="GO" id="GO:0016301">
    <property type="term" value="F:kinase activity"/>
    <property type="evidence" value="ECO:0007669"/>
    <property type="project" value="UniProtKB-KW"/>
</dbReference>
<evidence type="ECO:0000313" key="10">
    <source>
        <dbReference type="EMBL" id="RIE08939.1"/>
    </source>
</evidence>
<comment type="caution">
    <text evidence="9">The sequence shown here is derived from an EMBL/GenBank/DDBJ whole genome shotgun (WGS) entry which is preliminary data.</text>
</comment>
<keyword evidence="3" id="KW-0963">Cytoplasm</keyword>
<dbReference type="GO" id="GO:0005737">
    <property type="term" value="C:cytoplasm"/>
    <property type="evidence" value="ECO:0007669"/>
    <property type="project" value="UniProtKB-SubCell"/>
</dbReference>
<comment type="subcellular location">
    <subcellularLocation>
        <location evidence="1">Cytoplasm</location>
    </subcellularLocation>
</comment>
<evidence type="ECO:0000313" key="9">
    <source>
        <dbReference type="EMBL" id="RIE07414.1"/>
    </source>
</evidence>
<evidence type="ECO:0000256" key="3">
    <source>
        <dbReference type="ARBA" id="ARBA00022490"/>
    </source>
</evidence>
<keyword evidence="6" id="KW-0598">Phosphotransferase system</keyword>
<evidence type="ECO:0000256" key="5">
    <source>
        <dbReference type="ARBA" id="ARBA00022679"/>
    </source>
</evidence>
<dbReference type="CDD" id="cd00006">
    <property type="entry name" value="PTS_IIA_man"/>
    <property type="match status" value="1"/>
</dbReference>
<organism evidence="9 11">
    <name type="scientific">Candidatus Cryosericum odellii</name>
    <dbReference type="NCBI Taxonomy" id="2290917"/>
    <lineage>
        <taxon>Bacteria</taxon>
        <taxon>Pseudomonadati</taxon>
        <taxon>Caldisericota/Cryosericota group</taxon>
        <taxon>Candidatus Cryosericota</taxon>
        <taxon>Candidatus Cryosericia</taxon>
        <taxon>Candidatus Cryosericales</taxon>
        <taxon>Candidatus Cryosericaceae</taxon>
        <taxon>Candidatus Cryosericum</taxon>
    </lineage>
</organism>
<evidence type="ECO:0000259" key="8">
    <source>
        <dbReference type="PROSITE" id="PS51096"/>
    </source>
</evidence>
<keyword evidence="4 9" id="KW-0762">Sugar transport</keyword>
<protein>
    <submittedName>
        <fullName evidence="9">PTS sugar transporter subunit IIA</fullName>
    </submittedName>
</protein>
<dbReference type="PANTHER" id="PTHR33799:SF1">
    <property type="entry name" value="PTS SYSTEM MANNOSE-SPECIFIC EIIAB COMPONENT-RELATED"/>
    <property type="match status" value="1"/>
</dbReference>
<dbReference type="InterPro" id="IPR036662">
    <property type="entry name" value="PTS_EIIA_man-typ_sf"/>
</dbReference>
<dbReference type="Gene3D" id="3.40.50.510">
    <property type="entry name" value="Phosphotransferase system, mannose-type IIA component"/>
    <property type="match status" value="1"/>
</dbReference>
<dbReference type="InterPro" id="IPR004701">
    <property type="entry name" value="PTS_EIIA_man-typ"/>
</dbReference>
<dbReference type="GO" id="GO:0016020">
    <property type="term" value="C:membrane"/>
    <property type="evidence" value="ECO:0007669"/>
    <property type="project" value="InterPro"/>
</dbReference>
<evidence type="ECO:0000256" key="1">
    <source>
        <dbReference type="ARBA" id="ARBA00004496"/>
    </source>
</evidence>
<dbReference type="GO" id="GO:0009401">
    <property type="term" value="P:phosphoenolpyruvate-dependent sugar phosphotransferase system"/>
    <property type="evidence" value="ECO:0007669"/>
    <property type="project" value="UniProtKB-KW"/>
</dbReference>
<gene>
    <name evidence="10" type="ORF">SMC5_07500</name>
    <name evidence="9" type="ORF">SMC6_06680</name>
</gene>
<dbReference type="PANTHER" id="PTHR33799">
    <property type="entry name" value="PTS PERMEASE-RELATED-RELATED"/>
    <property type="match status" value="1"/>
</dbReference>
<dbReference type="EMBL" id="QXIU01000185">
    <property type="protein sequence ID" value="RIE08939.1"/>
    <property type="molecule type" value="Genomic_DNA"/>
</dbReference>
<reference evidence="11 12" key="1">
    <citation type="submission" date="2018-09" db="EMBL/GenBank/DDBJ databases">
        <title>Discovery and Ecogenomic Context for Candidatus Cryosericales, a Global Caldiserica Order Active in Thawing Permafrost.</title>
        <authorList>
            <person name="Martinez M.A."/>
            <person name="Woodcroft B.J."/>
            <person name="Ignacio Espinoza J.C."/>
            <person name="Zayed A."/>
            <person name="Singleton C.M."/>
            <person name="Boyd J."/>
            <person name="Li Y.-F."/>
            <person name="Purvine S."/>
            <person name="Maughan H."/>
            <person name="Hodgkins S.B."/>
            <person name="Anderson D."/>
            <person name="Sederholm M."/>
            <person name="Temperton B."/>
            <person name="Saleska S.R."/>
            <person name="Tyson G.W."/>
            <person name="Rich V.I."/>
        </authorList>
    </citation>
    <scope>NUCLEOTIDE SEQUENCE [LARGE SCALE GENOMIC DNA]</scope>
    <source>
        <strain evidence="10 12">SMC5</strain>
        <strain evidence="9 11">SMC6</strain>
    </source>
</reference>
<keyword evidence="7" id="KW-0418">Kinase</keyword>
<dbReference type="EMBL" id="QXIT01000110">
    <property type="protein sequence ID" value="RIE07414.1"/>
    <property type="molecule type" value="Genomic_DNA"/>
</dbReference>
<evidence type="ECO:0000256" key="7">
    <source>
        <dbReference type="ARBA" id="ARBA00022777"/>
    </source>
</evidence>